<dbReference type="EMBL" id="LS483470">
    <property type="protein sequence ID" value="SQI42480.1"/>
    <property type="molecule type" value="Genomic_DNA"/>
</dbReference>
<keyword evidence="1" id="KW-0472">Membrane</keyword>
<keyword evidence="3" id="KW-1185">Reference proteome</keyword>
<feature type="transmembrane region" description="Helical" evidence="1">
    <location>
        <begin position="12"/>
        <end position="32"/>
    </location>
</feature>
<name>A0A2X4VB40_9GAMM</name>
<keyword evidence="1" id="KW-1133">Transmembrane helix</keyword>
<gene>
    <name evidence="2" type="ORF">NCTC12151_02597</name>
</gene>
<accession>A0A2X4VB40</accession>
<protein>
    <submittedName>
        <fullName evidence="2">Uncharacterized protein</fullName>
    </submittedName>
</protein>
<evidence type="ECO:0000256" key="1">
    <source>
        <dbReference type="SAM" id="Phobius"/>
    </source>
</evidence>
<organism evidence="2 3">
    <name type="scientific">Leminorella richardii</name>
    <dbReference type="NCBI Taxonomy" id="158841"/>
    <lineage>
        <taxon>Bacteria</taxon>
        <taxon>Pseudomonadati</taxon>
        <taxon>Pseudomonadota</taxon>
        <taxon>Gammaproteobacteria</taxon>
        <taxon>Enterobacterales</taxon>
        <taxon>Budviciaceae</taxon>
        <taxon>Leminorella</taxon>
    </lineage>
</organism>
<keyword evidence="1" id="KW-0812">Transmembrane</keyword>
<proteinExistence type="predicted"/>
<sequence>MGVYLKFGESIRLAQLLFMCMITSLGMANTPLMPVVF</sequence>
<dbReference type="KEGG" id="lri:NCTC12151_02597"/>
<evidence type="ECO:0000313" key="3">
    <source>
        <dbReference type="Proteomes" id="UP000249005"/>
    </source>
</evidence>
<reference evidence="2 3" key="1">
    <citation type="submission" date="2018-06" db="EMBL/GenBank/DDBJ databases">
        <authorList>
            <consortium name="Pathogen Informatics"/>
            <person name="Doyle S."/>
        </authorList>
    </citation>
    <scope>NUCLEOTIDE SEQUENCE [LARGE SCALE GENOMIC DNA]</scope>
    <source>
        <strain evidence="2 3">NCTC12151</strain>
    </source>
</reference>
<dbReference type="AlphaFoldDB" id="A0A2X4VB40"/>
<evidence type="ECO:0000313" key="2">
    <source>
        <dbReference type="EMBL" id="SQI42480.1"/>
    </source>
</evidence>
<dbReference type="Proteomes" id="UP000249005">
    <property type="component" value="Chromosome 1"/>
</dbReference>